<keyword evidence="10" id="KW-0732">Signal</keyword>
<dbReference type="InterPro" id="IPR001701">
    <property type="entry name" value="Glyco_hydro_9"/>
</dbReference>
<feature type="transmembrane region" description="Helical" evidence="9">
    <location>
        <begin position="546"/>
        <end position="567"/>
    </location>
</feature>
<feature type="chain" id="PRO_5005201453" description="cellulase" evidence="10">
    <location>
        <begin position="17"/>
        <end position="575"/>
    </location>
</feature>
<keyword evidence="9" id="KW-1133">Transmembrane helix</keyword>
<evidence type="ECO:0000313" key="12">
    <source>
        <dbReference type="EMBL" id="KLO10154.1"/>
    </source>
</evidence>
<protein>
    <recommendedName>
        <fullName evidence="3">cellulase</fullName>
        <ecNumber evidence="3">3.2.1.4</ecNumber>
    </recommendedName>
</protein>
<keyword evidence="5" id="KW-0136">Cellulose degradation</keyword>
<accession>A0A0H2REC8</accession>
<evidence type="ECO:0000256" key="7">
    <source>
        <dbReference type="ARBA" id="ARBA00023295"/>
    </source>
</evidence>
<organism evidence="12 13">
    <name type="scientific">Schizopora paradoxa</name>
    <dbReference type="NCBI Taxonomy" id="27342"/>
    <lineage>
        <taxon>Eukaryota</taxon>
        <taxon>Fungi</taxon>
        <taxon>Dikarya</taxon>
        <taxon>Basidiomycota</taxon>
        <taxon>Agaricomycotina</taxon>
        <taxon>Agaricomycetes</taxon>
        <taxon>Hymenochaetales</taxon>
        <taxon>Schizoporaceae</taxon>
        <taxon>Schizopora</taxon>
    </lineage>
</organism>
<keyword evidence="7" id="KW-0326">Glycosidase</keyword>
<proteinExistence type="inferred from homology"/>
<evidence type="ECO:0000256" key="8">
    <source>
        <dbReference type="ARBA" id="ARBA00023326"/>
    </source>
</evidence>
<dbReference type="EMBL" id="KQ086034">
    <property type="protein sequence ID" value="KLO10154.1"/>
    <property type="molecule type" value="Genomic_DNA"/>
</dbReference>
<keyword evidence="9" id="KW-0472">Membrane</keyword>
<dbReference type="EC" id="3.2.1.4" evidence="3"/>
<evidence type="ECO:0000256" key="6">
    <source>
        <dbReference type="ARBA" id="ARBA00023277"/>
    </source>
</evidence>
<evidence type="ECO:0000256" key="10">
    <source>
        <dbReference type="SAM" id="SignalP"/>
    </source>
</evidence>
<evidence type="ECO:0000256" key="5">
    <source>
        <dbReference type="ARBA" id="ARBA00023001"/>
    </source>
</evidence>
<dbReference type="SUPFAM" id="SSF48208">
    <property type="entry name" value="Six-hairpin glycosidases"/>
    <property type="match status" value="1"/>
</dbReference>
<feature type="signal peptide" evidence="10">
    <location>
        <begin position="1"/>
        <end position="16"/>
    </location>
</feature>
<dbReference type="GO" id="GO:0008810">
    <property type="term" value="F:cellulase activity"/>
    <property type="evidence" value="ECO:0007669"/>
    <property type="project" value="UniProtKB-EC"/>
</dbReference>
<dbReference type="STRING" id="27342.A0A0H2REC8"/>
<keyword evidence="9" id="KW-0812">Transmembrane</keyword>
<feature type="domain" description="Glycoside hydrolase family 9" evidence="11">
    <location>
        <begin position="48"/>
        <end position="497"/>
    </location>
</feature>
<evidence type="ECO:0000259" key="11">
    <source>
        <dbReference type="Pfam" id="PF00759"/>
    </source>
</evidence>
<keyword evidence="4 12" id="KW-0378">Hydrolase</keyword>
<dbReference type="InterPro" id="IPR012341">
    <property type="entry name" value="6hp_glycosidase-like_sf"/>
</dbReference>
<dbReference type="Gene3D" id="1.50.10.10">
    <property type="match status" value="1"/>
</dbReference>
<dbReference type="InParanoid" id="A0A0H2REC8"/>
<comment type="similarity">
    <text evidence="2">Belongs to the glycosyl hydrolase 9 (cellulase E) family.</text>
</comment>
<gene>
    <name evidence="12" type="ORF">SCHPADRAFT_856939</name>
</gene>
<comment type="catalytic activity">
    <reaction evidence="1">
        <text>Endohydrolysis of (1-&gt;4)-beta-D-glucosidic linkages in cellulose, lichenin and cereal beta-D-glucans.</text>
        <dbReference type="EC" id="3.2.1.4"/>
    </reaction>
</comment>
<dbReference type="PANTHER" id="PTHR22298">
    <property type="entry name" value="ENDO-1,4-BETA-GLUCANASE"/>
    <property type="match status" value="1"/>
</dbReference>
<reference evidence="12 13" key="1">
    <citation type="submission" date="2015-04" db="EMBL/GenBank/DDBJ databases">
        <title>Complete genome sequence of Schizopora paradoxa KUC8140, a cosmopolitan wood degrader in East Asia.</title>
        <authorList>
            <consortium name="DOE Joint Genome Institute"/>
            <person name="Min B."/>
            <person name="Park H."/>
            <person name="Jang Y."/>
            <person name="Kim J.-J."/>
            <person name="Kim K.H."/>
            <person name="Pangilinan J."/>
            <person name="Lipzen A."/>
            <person name="Riley R."/>
            <person name="Grigoriev I.V."/>
            <person name="Spatafora J.W."/>
            <person name="Choi I.-G."/>
        </authorList>
    </citation>
    <scope>NUCLEOTIDE SEQUENCE [LARGE SCALE GENOMIC DNA]</scope>
    <source>
        <strain evidence="12 13">KUC8140</strain>
    </source>
</reference>
<evidence type="ECO:0000256" key="3">
    <source>
        <dbReference type="ARBA" id="ARBA00012601"/>
    </source>
</evidence>
<dbReference type="GO" id="GO:0030245">
    <property type="term" value="P:cellulose catabolic process"/>
    <property type="evidence" value="ECO:0007669"/>
    <property type="project" value="UniProtKB-KW"/>
</dbReference>
<dbReference type="AlphaFoldDB" id="A0A0H2REC8"/>
<dbReference type="InterPro" id="IPR008928">
    <property type="entry name" value="6-hairpin_glycosidase_sf"/>
</dbReference>
<evidence type="ECO:0000256" key="2">
    <source>
        <dbReference type="ARBA" id="ARBA00007072"/>
    </source>
</evidence>
<evidence type="ECO:0000313" key="13">
    <source>
        <dbReference type="Proteomes" id="UP000053477"/>
    </source>
</evidence>
<keyword evidence="13" id="KW-1185">Reference proteome</keyword>
<name>A0A0H2REC8_9AGAM</name>
<evidence type="ECO:0000256" key="1">
    <source>
        <dbReference type="ARBA" id="ARBA00000966"/>
    </source>
</evidence>
<evidence type="ECO:0000256" key="9">
    <source>
        <dbReference type="SAM" id="Phobius"/>
    </source>
</evidence>
<dbReference type="Pfam" id="PF00759">
    <property type="entry name" value="Glyco_hydro_9"/>
    <property type="match status" value="1"/>
</dbReference>
<dbReference type="Proteomes" id="UP000053477">
    <property type="component" value="Unassembled WGS sequence"/>
</dbReference>
<sequence length="575" mass="61474">MKSLLYGVLLAGVAFAQVPFPNPQYLPPDASEGTQATQNSTIPNPQWSNLLGNALFYYDAQRSGKLPSTNRVSWRNDSCLTDGSDVGLDLSGGYYDAGDYIKATYPLSFTLMSTCWGALQFGQGYEISNQTAYLDSMLRWGLDWIIKAHPENNTLYVLVADIPSEGNYWGGDLDIPTPRTSYQINDTHPGTDAAAQASAAFSSCALLYSGVSFNSSSATSIKNDTYASLLLSHAQSLYSFAASASGGQQVYQNAVPEVADAYSSSGFQDDMVAAELFLGLATNSSDLIEQASQRYLQNQLGGSGGVFNWDSKTPGLAVLFSQIATTRSDLAGNLTGWQTEAERYFDDIVNDKSSSDASLTGGGLLWYNGDSDEASLNPALNAAMLMSLYSPFATSSSKSSSYETFAGNQLNYALGNNPMSSPYVVGMNPNSPQNPHSALASGGDNVAQIDSVPAQEAYVLYGAVIGGPDKNDRMYDIRSDWPEMEPALDLNAPMLTLAALHVMNDAADPFFVSLKNGAYASKKPSGTPCDAAFPCKKSGLSNAGKIALAIVLSLVGVLIIIVLAFFYNRRRAKRF</sequence>
<keyword evidence="8" id="KW-0624">Polysaccharide degradation</keyword>
<evidence type="ECO:0000256" key="4">
    <source>
        <dbReference type="ARBA" id="ARBA00022801"/>
    </source>
</evidence>
<dbReference type="OrthoDB" id="10257085at2759"/>
<keyword evidence="6" id="KW-0119">Carbohydrate metabolism</keyword>